<dbReference type="AlphaFoldDB" id="A0A3P7SYS9"/>
<dbReference type="PANTHER" id="PTHR46426">
    <property type="entry name" value="PROTEIN DISULFIDE-ISOMERASE TMX3"/>
    <property type="match status" value="1"/>
</dbReference>
<dbReference type="PANTHER" id="PTHR46426:SF1">
    <property type="entry name" value="PROTEIN DISULFIDE-ISOMERASE TMX3"/>
    <property type="match status" value="1"/>
</dbReference>
<evidence type="ECO:0000256" key="3">
    <source>
        <dbReference type="ARBA" id="ARBA00022989"/>
    </source>
</evidence>
<evidence type="ECO:0000313" key="7">
    <source>
        <dbReference type="Proteomes" id="UP000278807"/>
    </source>
</evidence>
<dbReference type="EMBL" id="UZAE01014806">
    <property type="protein sequence ID" value="VDO14500.1"/>
    <property type="molecule type" value="Genomic_DNA"/>
</dbReference>
<evidence type="ECO:0000256" key="4">
    <source>
        <dbReference type="ARBA" id="ARBA00023136"/>
    </source>
</evidence>
<gene>
    <name evidence="6" type="ORF">HNAJ_LOCUS12937</name>
</gene>
<protein>
    <submittedName>
        <fullName evidence="6">Uncharacterized protein</fullName>
    </submittedName>
</protein>
<dbReference type="OrthoDB" id="6284728at2759"/>
<keyword evidence="2" id="KW-0812">Transmembrane</keyword>
<keyword evidence="7" id="KW-1185">Reference proteome</keyword>
<evidence type="ECO:0000256" key="2">
    <source>
        <dbReference type="ARBA" id="ARBA00022692"/>
    </source>
</evidence>
<sequence>MKFAWTVDALGLSSLAMTDLESPNILLFSPANHTIALHPFYSQPEKMGNLKKPQITDFLIDAVNGRISMYGGRGWLVAIRRFLFDFRSACINMIQTSPLIALITFGVPLSCLSCLVYCICCAPGDDLNIPEGTLSAIGPEARRARLLARRQTEEQPTSAKYEDTSRARSIYSRNAAQTKVVEPTNEEPNPTVFEESRKDR</sequence>
<accession>A0A3P7SYS9</accession>
<keyword evidence="4" id="KW-0472">Membrane</keyword>
<dbReference type="GO" id="GO:0005783">
    <property type="term" value="C:endoplasmic reticulum"/>
    <property type="evidence" value="ECO:0007669"/>
    <property type="project" value="TreeGrafter"/>
</dbReference>
<feature type="region of interest" description="Disordered" evidence="5">
    <location>
        <begin position="148"/>
        <end position="200"/>
    </location>
</feature>
<keyword evidence="3" id="KW-1133">Transmembrane helix</keyword>
<evidence type="ECO:0000256" key="5">
    <source>
        <dbReference type="SAM" id="MobiDB-lite"/>
    </source>
</evidence>
<dbReference type="Proteomes" id="UP000278807">
    <property type="component" value="Unassembled WGS sequence"/>
</dbReference>
<comment type="subcellular location">
    <subcellularLocation>
        <location evidence="1">Membrane</location>
        <topology evidence="1">Single-pass membrane protein</topology>
    </subcellularLocation>
</comment>
<dbReference type="InterPro" id="IPR052250">
    <property type="entry name" value="PDI_TMX3"/>
</dbReference>
<evidence type="ECO:0000313" key="6">
    <source>
        <dbReference type="EMBL" id="VDO14500.1"/>
    </source>
</evidence>
<reference evidence="6 7" key="1">
    <citation type="submission" date="2018-11" db="EMBL/GenBank/DDBJ databases">
        <authorList>
            <consortium name="Pathogen Informatics"/>
        </authorList>
    </citation>
    <scope>NUCLEOTIDE SEQUENCE [LARGE SCALE GENOMIC DNA]</scope>
</reference>
<proteinExistence type="predicted"/>
<evidence type="ECO:0000256" key="1">
    <source>
        <dbReference type="ARBA" id="ARBA00004167"/>
    </source>
</evidence>
<organism evidence="6 7">
    <name type="scientific">Rodentolepis nana</name>
    <name type="common">Dwarf tapeworm</name>
    <name type="synonym">Hymenolepis nana</name>
    <dbReference type="NCBI Taxonomy" id="102285"/>
    <lineage>
        <taxon>Eukaryota</taxon>
        <taxon>Metazoa</taxon>
        <taxon>Spiralia</taxon>
        <taxon>Lophotrochozoa</taxon>
        <taxon>Platyhelminthes</taxon>
        <taxon>Cestoda</taxon>
        <taxon>Eucestoda</taxon>
        <taxon>Cyclophyllidea</taxon>
        <taxon>Hymenolepididae</taxon>
        <taxon>Rodentolepis</taxon>
    </lineage>
</organism>
<name>A0A3P7SYS9_RODNA</name>
<dbReference type="GO" id="GO:0016020">
    <property type="term" value="C:membrane"/>
    <property type="evidence" value="ECO:0007669"/>
    <property type="project" value="UniProtKB-SubCell"/>
</dbReference>